<dbReference type="OrthoDB" id="188207at2759"/>
<protein>
    <submittedName>
        <fullName evidence="1">Uncharacterized protein</fullName>
    </submittedName>
</protein>
<proteinExistence type="predicted"/>
<accession>A0A836CES3</accession>
<dbReference type="InterPro" id="IPR028994">
    <property type="entry name" value="Integrin_alpha_N"/>
</dbReference>
<comment type="caution">
    <text evidence="1">The sequence shown here is derived from an EMBL/GenBank/DDBJ whole genome shotgun (WGS) entry which is preliminary data.</text>
</comment>
<name>A0A836CES3_9STRA</name>
<feature type="non-terminal residue" evidence="1">
    <location>
        <position position="318"/>
    </location>
</feature>
<dbReference type="Gene3D" id="2.130.10.130">
    <property type="entry name" value="Integrin alpha, N-terminal"/>
    <property type="match status" value="1"/>
</dbReference>
<evidence type="ECO:0000313" key="1">
    <source>
        <dbReference type="EMBL" id="KAG5183117.1"/>
    </source>
</evidence>
<sequence length="318" mass="33083">MSAATSNQLIVPTGLVYTAWLTTFGCSVKLHQNTLVVGARNYSPSAAAVAAGRVYVYVKVAGGWQLQQEVGSSGPGGGYLFGDMVSVYGDYMATTETGYPLNSGRGYISIFKRTGTVWSLYQGRFTSGGALRGYVGSGACALNGTSLLIGSPVYPTGGVKCGLVAVWVNNGTAYALQQYLSPTTYLTINGRFGQSGAIDGDRIAIGSPATPNGYASINHGTLYFYTRSGATWTLAQTFEPPGVTGTDWGELGTSVSMSSTYAVAGAPSRTLNGIDCGSVCVYKWSGTQWAHVAELPHPLLTSGAKFGTSVTTAGNRII</sequence>
<reference evidence="1" key="1">
    <citation type="submission" date="2021-02" db="EMBL/GenBank/DDBJ databases">
        <title>First Annotated Genome of the Yellow-green Alga Tribonema minus.</title>
        <authorList>
            <person name="Mahan K.M."/>
        </authorList>
    </citation>
    <scope>NUCLEOTIDE SEQUENCE</scope>
    <source>
        <strain evidence="1">UTEX B ZZ1240</strain>
    </source>
</reference>
<evidence type="ECO:0000313" key="2">
    <source>
        <dbReference type="Proteomes" id="UP000664859"/>
    </source>
</evidence>
<keyword evidence="2" id="KW-1185">Reference proteome</keyword>
<dbReference type="EMBL" id="JAFCMP010000223">
    <property type="protein sequence ID" value="KAG5183117.1"/>
    <property type="molecule type" value="Genomic_DNA"/>
</dbReference>
<gene>
    <name evidence="1" type="ORF">JKP88DRAFT_157185</name>
</gene>
<dbReference type="Proteomes" id="UP000664859">
    <property type="component" value="Unassembled WGS sequence"/>
</dbReference>
<dbReference type="AlphaFoldDB" id="A0A836CES3"/>
<dbReference type="PANTHER" id="PTHR36220">
    <property type="entry name" value="UNNAMED PRODUCT"/>
    <property type="match status" value="1"/>
</dbReference>
<dbReference type="PANTHER" id="PTHR36220:SF1">
    <property type="entry name" value="GAMMA TUBULIN COMPLEX COMPONENT C-TERMINAL DOMAIN-CONTAINING PROTEIN"/>
    <property type="match status" value="1"/>
</dbReference>
<organism evidence="1 2">
    <name type="scientific">Tribonema minus</name>
    <dbReference type="NCBI Taxonomy" id="303371"/>
    <lineage>
        <taxon>Eukaryota</taxon>
        <taxon>Sar</taxon>
        <taxon>Stramenopiles</taxon>
        <taxon>Ochrophyta</taxon>
        <taxon>PX clade</taxon>
        <taxon>Xanthophyceae</taxon>
        <taxon>Tribonematales</taxon>
        <taxon>Tribonemataceae</taxon>
        <taxon>Tribonema</taxon>
    </lineage>
</organism>